<feature type="region of interest" description="Disordered" evidence="1">
    <location>
        <begin position="562"/>
        <end position="620"/>
    </location>
</feature>
<dbReference type="EMBL" id="CP001618">
    <property type="protein sequence ID" value="ACQ80583.1"/>
    <property type="molecule type" value="Genomic_DNA"/>
</dbReference>
<keyword evidence="3" id="KW-0378">Hydrolase</keyword>
<gene>
    <name evidence="3" type="ordered locus">Bcav_2332</name>
</gene>
<dbReference type="InterPro" id="IPR003615">
    <property type="entry name" value="HNH_nuc"/>
</dbReference>
<keyword evidence="3" id="KW-0540">Nuclease</keyword>
<reference evidence="3 4" key="1">
    <citation type="journal article" date="2009" name="Stand. Genomic Sci.">
        <title>Complete genome sequence of Beutenbergia cavernae type strain (HKI 0122).</title>
        <authorList>
            <person name="Land M."/>
            <person name="Pukall R."/>
            <person name="Abt B."/>
            <person name="Goker M."/>
            <person name="Rohde M."/>
            <person name="Glavina Del Rio T."/>
            <person name="Tice H."/>
            <person name="Copeland A."/>
            <person name="Cheng J.F."/>
            <person name="Lucas S."/>
            <person name="Chen F."/>
            <person name="Nolan M."/>
            <person name="Bruce D."/>
            <person name="Goodwin L."/>
            <person name="Pitluck S."/>
            <person name="Ivanova N."/>
            <person name="Mavromatis K."/>
            <person name="Ovchinnikova G."/>
            <person name="Pati A."/>
            <person name="Chen A."/>
            <person name="Palaniappan K."/>
            <person name="Hauser L."/>
            <person name="Chang Y.J."/>
            <person name="Jefferies C.C."/>
            <person name="Saunders E."/>
            <person name="Brettin T."/>
            <person name="Detter J.C."/>
            <person name="Han C."/>
            <person name="Chain P."/>
            <person name="Bristow J."/>
            <person name="Eisen J.A."/>
            <person name="Markowitz V."/>
            <person name="Hugenholtz P."/>
            <person name="Kyrpides N.C."/>
            <person name="Klenk H.P."/>
            <person name="Lapidus A."/>
        </authorList>
    </citation>
    <scope>NUCLEOTIDE SEQUENCE [LARGE SCALE GENOMIC DNA]</scope>
    <source>
        <strain evidence="4">ATCC BAA-8 / DSM 12333 / NBRC 16432</strain>
    </source>
</reference>
<dbReference type="AlphaFoldDB" id="C5BVY2"/>
<feature type="domain" description="HNH nuclease" evidence="2">
    <location>
        <begin position="457"/>
        <end position="509"/>
    </location>
</feature>
<evidence type="ECO:0000259" key="2">
    <source>
        <dbReference type="SMART" id="SM00507"/>
    </source>
</evidence>
<dbReference type="CDD" id="cd00085">
    <property type="entry name" value="HNHc"/>
    <property type="match status" value="1"/>
</dbReference>
<evidence type="ECO:0000313" key="3">
    <source>
        <dbReference type="EMBL" id="ACQ80583.1"/>
    </source>
</evidence>
<protein>
    <submittedName>
        <fullName evidence="3">HNH endonuclease</fullName>
    </submittedName>
</protein>
<dbReference type="Proteomes" id="UP000007962">
    <property type="component" value="Chromosome"/>
</dbReference>
<feature type="compositionally biased region" description="Low complexity" evidence="1">
    <location>
        <begin position="36"/>
        <end position="70"/>
    </location>
</feature>
<dbReference type="GO" id="GO:0004519">
    <property type="term" value="F:endonuclease activity"/>
    <property type="evidence" value="ECO:0007669"/>
    <property type="project" value="UniProtKB-KW"/>
</dbReference>
<feature type="region of interest" description="Disordered" evidence="1">
    <location>
        <begin position="1"/>
        <end position="70"/>
    </location>
</feature>
<dbReference type="Gene3D" id="1.10.30.50">
    <property type="match status" value="1"/>
</dbReference>
<dbReference type="RefSeq" id="WP_015882823.1">
    <property type="nucleotide sequence ID" value="NC_012669.1"/>
</dbReference>
<organism evidence="3 4">
    <name type="scientific">Beutenbergia cavernae (strain ATCC BAA-8 / DSM 12333 / CCUG 43141 / JCM 11478 / NBRC 16432 / NCIMB 13614 / HKI 0122)</name>
    <dbReference type="NCBI Taxonomy" id="471853"/>
    <lineage>
        <taxon>Bacteria</taxon>
        <taxon>Bacillati</taxon>
        <taxon>Actinomycetota</taxon>
        <taxon>Actinomycetes</taxon>
        <taxon>Micrococcales</taxon>
        <taxon>Beutenbergiaceae</taxon>
        <taxon>Beutenbergia</taxon>
    </lineage>
</organism>
<dbReference type="HOGENOM" id="CLU_440540_0_0_11"/>
<keyword evidence="3" id="KW-0255">Endonuclease</keyword>
<accession>C5BVY2</accession>
<evidence type="ECO:0000313" key="4">
    <source>
        <dbReference type="Proteomes" id="UP000007962"/>
    </source>
</evidence>
<dbReference type="STRING" id="471853.Bcav_2332"/>
<sequence length="620" mass="64422">MSAEVVPDVLRTAASPANGPRSSRALHAVAPARMTSPRGSGVLRSSGSPSSADPSGSAASASASTSTGDPDVVSNARAVLLAVEALGVAVSDVRSGREVAEEAALREAVAVLDRAEALIRVNRGHVLGVIREEGRWAVDGDRDFAGWRARTSGQGRGAARREATLADGLDALPGTAEAVATGEVSLGHADVLTSLLAEASPAVKERLASGGESELLPTAVQTDVPTFRKKAQAWAGRIDADQADRDAESVRARRFLRITGGNRGTRIEGLLDPLAGATLRTALEALTPAPAASDLRTPDQRRADALVDLAGRVLASGTEKPGAQVRPHLNLLVPYDTWLLLRRRPTSTCAGEAAGDPTVGDVAMGGEAVGGEAVGGEAVGDVAVGDVAVGAAPGVRSGSRGSGSADEVPLAELEDGTLVPFGVLETLACDCEMTRIVLDADGVPLDVGQTQRSYTRELRRAALARDRHCRWPGCSIRASWCEVHHRIWYSHGGATSLENAITLCVFHHHEVHRRHLGIDVIPGGHHFRRRDGSTLGTSTRLQDDLLVPAMRPTVAAPSAVVENVVPERQDRSASGSAEPLGSDPPRRPEADLSGASPPGGLTSPPAAAPGLWNSDEPPPW</sequence>
<name>C5BVY2_BEUC1</name>
<dbReference type="OrthoDB" id="5176970at2"/>
<dbReference type="InterPro" id="IPR003870">
    <property type="entry name" value="DUF222"/>
</dbReference>
<dbReference type="KEGG" id="bcv:Bcav_2332"/>
<dbReference type="eggNOG" id="COG1403">
    <property type="taxonomic scope" value="Bacteria"/>
</dbReference>
<evidence type="ECO:0000256" key="1">
    <source>
        <dbReference type="SAM" id="MobiDB-lite"/>
    </source>
</evidence>
<keyword evidence="4" id="KW-1185">Reference proteome</keyword>
<dbReference type="SMART" id="SM00507">
    <property type="entry name" value="HNHc"/>
    <property type="match status" value="1"/>
</dbReference>
<dbReference type="Pfam" id="PF02720">
    <property type="entry name" value="DUF222"/>
    <property type="match status" value="1"/>
</dbReference>
<proteinExistence type="predicted"/>